<gene>
    <name evidence="5" type="ORF">OM33_16195</name>
</gene>
<evidence type="ECO:0000256" key="2">
    <source>
        <dbReference type="SAM" id="Coils"/>
    </source>
</evidence>
<dbReference type="GO" id="GO:0015562">
    <property type="term" value="F:efflux transmembrane transporter activity"/>
    <property type="evidence" value="ECO:0007669"/>
    <property type="project" value="TreeGrafter"/>
</dbReference>
<keyword evidence="6" id="KW-1185">Reference proteome</keyword>
<dbReference type="GO" id="GO:1990281">
    <property type="term" value="C:efflux pump complex"/>
    <property type="evidence" value="ECO:0007669"/>
    <property type="project" value="TreeGrafter"/>
</dbReference>
<feature type="coiled-coil region" evidence="2">
    <location>
        <begin position="94"/>
        <end position="150"/>
    </location>
</feature>
<evidence type="ECO:0000313" key="5">
    <source>
        <dbReference type="EMBL" id="AIY66673.1"/>
    </source>
</evidence>
<dbReference type="PROSITE" id="PS51257">
    <property type="entry name" value="PROKAR_LIPOPROTEIN"/>
    <property type="match status" value="1"/>
</dbReference>
<dbReference type="HOGENOM" id="CLU_018816_1_4_6"/>
<dbReference type="Gene3D" id="2.40.50.100">
    <property type="match status" value="1"/>
</dbReference>
<evidence type="ECO:0000256" key="3">
    <source>
        <dbReference type="SAM" id="SignalP"/>
    </source>
</evidence>
<dbReference type="OrthoDB" id="9806939at2"/>
<protein>
    <recommendedName>
        <fullName evidence="4">YknX-like C-terminal permuted SH3-like domain-containing protein</fullName>
    </recommendedName>
</protein>
<dbReference type="KEGG" id="pseo:OM33_16195"/>
<name>A0A0A7EJG7_9GAMM</name>
<dbReference type="AlphaFoldDB" id="A0A0A7EJG7"/>
<dbReference type="Gene3D" id="2.40.420.20">
    <property type="match status" value="1"/>
</dbReference>
<sequence length="352" mass="38760">MRYIISTILCSLLAFLSCFVSANERPDPLVALGEVEQAEIAEQMWVPGTVVSRFDSRLTTEVSGVVKQIAEVGERFKKGDTILLLDDAFLQLEKQQASASIKSFNTRVNLLERQLTRIEKLGKNASVDALEAKEAELMMARQELEQAKITFQRIALQLAKTQLVAPFDGTIVERYKQVGEFSQTNAPAVRLVSLDDLEVRANAPLTHTQFNQVGDEVYIANKAGRFSSTVRALVPVGDELSRTMEVRVSLNDRALPIGSAVRVSLASSAKHNALTVHRDALILRQDKVYVNVVQDDLTVKQVTVTPGSGFNELIEVKGALSLGEKVAIRGSEMLRDGAKVRVKSKEDLVALR</sequence>
<dbReference type="InterPro" id="IPR006143">
    <property type="entry name" value="RND_pump_MFP"/>
</dbReference>
<dbReference type="NCBIfam" id="TIGR01730">
    <property type="entry name" value="RND_mfp"/>
    <property type="match status" value="1"/>
</dbReference>
<dbReference type="PANTHER" id="PTHR30469">
    <property type="entry name" value="MULTIDRUG RESISTANCE PROTEIN MDTA"/>
    <property type="match status" value="1"/>
</dbReference>
<dbReference type="RefSeq" id="WP_040135085.1">
    <property type="nucleotide sequence ID" value="NZ_CP009889.1"/>
</dbReference>
<feature type="domain" description="YknX-like C-terminal permuted SH3-like" evidence="4">
    <location>
        <begin position="274"/>
        <end position="342"/>
    </location>
</feature>
<evidence type="ECO:0000259" key="4">
    <source>
        <dbReference type="Pfam" id="PF25989"/>
    </source>
</evidence>
<dbReference type="STRING" id="1348114.OM33_16195"/>
<dbReference type="PANTHER" id="PTHR30469:SF15">
    <property type="entry name" value="HLYD FAMILY OF SECRETION PROTEINS"/>
    <property type="match status" value="1"/>
</dbReference>
<dbReference type="InterPro" id="IPR058637">
    <property type="entry name" value="YknX-like_C"/>
</dbReference>
<dbReference type="eggNOG" id="COG0845">
    <property type="taxonomic scope" value="Bacteria"/>
</dbReference>
<dbReference type="Gene3D" id="2.40.30.170">
    <property type="match status" value="1"/>
</dbReference>
<reference evidence="5 6" key="1">
    <citation type="submission" date="2014-11" db="EMBL/GenBank/DDBJ databases">
        <title>Complete Genome Sequence of Pseudoalteromonas sp. Strain OCN003 Isolated from Kaneohe Bay, Oahu, Hawaii.</title>
        <authorList>
            <person name="Beurmann S."/>
            <person name="Videau P."/>
            <person name="Ushijima B."/>
            <person name="Smith A.M."/>
            <person name="Aeby G.S."/>
            <person name="Callahan S.M."/>
            <person name="Belcaid M."/>
        </authorList>
    </citation>
    <scope>NUCLEOTIDE SEQUENCE [LARGE SCALE GENOMIC DNA]</scope>
    <source>
        <strain evidence="5 6">OCN003</strain>
    </source>
</reference>
<dbReference type="SUPFAM" id="SSF111369">
    <property type="entry name" value="HlyD-like secretion proteins"/>
    <property type="match status" value="1"/>
</dbReference>
<dbReference type="Pfam" id="PF25989">
    <property type="entry name" value="YknX_C"/>
    <property type="match status" value="1"/>
</dbReference>
<evidence type="ECO:0000313" key="6">
    <source>
        <dbReference type="Proteomes" id="UP000030341"/>
    </source>
</evidence>
<comment type="similarity">
    <text evidence="1">Belongs to the membrane fusion protein (MFP) (TC 8.A.1) family.</text>
</comment>
<evidence type="ECO:0000256" key="1">
    <source>
        <dbReference type="ARBA" id="ARBA00009477"/>
    </source>
</evidence>
<proteinExistence type="inferred from homology"/>
<keyword evidence="3" id="KW-0732">Signal</keyword>
<accession>A0A0A7EJG7</accession>
<keyword evidence="2" id="KW-0175">Coiled coil</keyword>
<dbReference type="Proteomes" id="UP000030341">
    <property type="component" value="Chromosome 2"/>
</dbReference>
<organism evidence="5 6">
    <name type="scientific">Pseudoalteromonas piratica</name>
    <dbReference type="NCBI Taxonomy" id="1348114"/>
    <lineage>
        <taxon>Bacteria</taxon>
        <taxon>Pseudomonadati</taxon>
        <taxon>Pseudomonadota</taxon>
        <taxon>Gammaproteobacteria</taxon>
        <taxon>Alteromonadales</taxon>
        <taxon>Pseudoalteromonadaceae</taxon>
        <taxon>Pseudoalteromonas</taxon>
    </lineage>
</organism>
<dbReference type="Gene3D" id="1.10.287.470">
    <property type="entry name" value="Helix hairpin bin"/>
    <property type="match status" value="1"/>
</dbReference>
<dbReference type="EMBL" id="CP009889">
    <property type="protein sequence ID" value="AIY66673.1"/>
    <property type="molecule type" value="Genomic_DNA"/>
</dbReference>
<feature type="chain" id="PRO_5002027056" description="YknX-like C-terminal permuted SH3-like domain-containing protein" evidence="3">
    <location>
        <begin position="23"/>
        <end position="352"/>
    </location>
</feature>
<feature type="signal peptide" evidence="3">
    <location>
        <begin position="1"/>
        <end position="22"/>
    </location>
</feature>